<gene>
    <name evidence="4" type="primary">ku</name>
    <name evidence="4" type="ORF">GCM10009038_36480</name>
</gene>
<evidence type="ECO:0000259" key="3">
    <source>
        <dbReference type="SMART" id="SM00559"/>
    </source>
</evidence>
<sequence length="386" mass="42885">MPDRQNRHDKPAFKGPRPFWSGTIAFGLVNLPVGLYAAHHARQIALRQVDEDGTPLARRFFAESGRKPLKNTQLERGVEIAEDRYAVVEEEEIEDAALAHRREIELSRFVALDELDPLYFRRAYFLVPDKGALKPYRLLAQAMEKTKRAGVATLVMRGREVLVAIIAEGGILRAEALRFVDELRTPADIGLSEPGEPDAKSEKRLAQAIDRLSARTLDPDELIDPHMQALAKRIRRKQRRHEDIIPAEGDDVEAADDDEEASAEVIDLMQVLKRSLKRGRVEDTARLTRSQEAGGKKSDEPSRKRGAASSKSAKASTHDAKRAKKGASTGSSQRKTTANGSSSQKRSADSRAGSRQALYERAQELDIPGRSRMSKSELAEAIGQRE</sequence>
<dbReference type="Pfam" id="PF02735">
    <property type="entry name" value="Ku"/>
    <property type="match status" value="1"/>
</dbReference>
<dbReference type="PANTHER" id="PTHR41251:SF1">
    <property type="entry name" value="NON-HOMOLOGOUS END JOINING PROTEIN KU"/>
    <property type="match status" value="1"/>
</dbReference>
<feature type="compositionally biased region" description="Polar residues" evidence="2">
    <location>
        <begin position="328"/>
        <end position="345"/>
    </location>
</feature>
<feature type="compositionally biased region" description="Acidic residues" evidence="2">
    <location>
        <begin position="248"/>
        <end position="258"/>
    </location>
</feature>
<feature type="domain" description="Ku" evidence="3">
    <location>
        <begin position="66"/>
        <end position="194"/>
    </location>
</feature>
<comment type="caution">
    <text evidence="4">The sequence shown here is derived from an EMBL/GenBank/DDBJ whole genome shotgun (WGS) entry which is preliminary data.</text>
</comment>
<keyword evidence="5" id="KW-1185">Reference proteome</keyword>
<reference evidence="5" key="1">
    <citation type="journal article" date="2019" name="Int. J. Syst. Evol. Microbiol.">
        <title>The Global Catalogue of Microorganisms (GCM) 10K type strain sequencing project: providing services to taxonomists for standard genome sequencing and annotation.</title>
        <authorList>
            <consortium name="The Broad Institute Genomics Platform"/>
            <consortium name="The Broad Institute Genome Sequencing Center for Infectious Disease"/>
            <person name="Wu L."/>
            <person name="Ma J."/>
        </authorList>
    </citation>
    <scope>NUCLEOTIDE SEQUENCE [LARGE SCALE GENOMIC DNA]</scope>
    <source>
        <strain evidence="5">KCTC 32998</strain>
    </source>
</reference>
<dbReference type="InterPro" id="IPR006164">
    <property type="entry name" value="DNA_bd_Ku70/Ku80"/>
</dbReference>
<dbReference type="EMBL" id="BMZI01000010">
    <property type="protein sequence ID" value="GHB34134.1"/>
    <property type="molecule type" value="Genomic_DNA"/>
</dbReference>
<evidence type="ECO:0000256" key="2">
    <source>
        <dbReference type="SAM" id="MobiDB-lite"/>
    </source>
</evidence>
<evidence type="ECO:0000313" key="5">
    <source>
        <dbReference type="Proteomes" id="UP000646745"/>
    </source>
</evidence>
<proteinExistence type="predicted"/>
<dbReference type="Gene3D" id="2.40.290.10">
    <property type="match status" value="1"/>
</dbReference>
<feature type="compositionally biased region" description="Basic and acidic residues" evidence="2">
    <location>
        <begin position="361"/>
        <end position="386"/>
    </location>
</feature>
<dbReference type="PANTHER" id="PTHR41251">
    <property type="entry name" value="NON-HOMOLOGOUS END JOINING PROTEIN KU"/>
    <property type="match status" value="1"/>
</dbReference>
<organism evidence="4 5">
    <name type="scientific">Salinicola rhizosphaerae</name>
    <dbReference type="NCBI Taxonomy" id="1443141"/>
    <lineage>
        <taxon>Bacteria</taxon>
        <taxon>Pseudomonadati</taxon>
        <taxon>Pseudomonadota</taxon>
        <taxon>Gammaproteobacteria</taxon>
        <taxon>Oceanospirillales</taxon>
        <taxon>Halomonadaceae</taxon>
        <taxon>Salinicola</taxon>
    </lineage>
</organism>
<evidence type="ECO:0000256" key="1">
    <source>
        <dbReference type="ARBA" id="ARBA00023125"/>
    </source>
</evidence>
<dbReference type="Proteomes" id="UP000646745">
    <property type="component" value="Unassembled WGS sequence"/>
</dbReference>
<dbReference type="SMART" id="SM00559">
    <property type="entry name" value="Ku78"/>
    <property type="match status" value="1"/>
</dbReference>
<feature type="region of interest" description="Disordered" evidence="2">
    <location>
        <begin position="234"/>
        <end position="258"/>
    </location>
</feature>
<accession>A0ABQ3EDA9</accession>
<evidence type="ECO:0000313" key="4">
    <source>
        <dbReference type="EMBL" id="GHB34134.1"/>
    </source>
</evidence>
<dbReference type="SUPFAM" id="SSF100939">
    <property type="entry name" value="SPOC domain-like"/>
    <property type="match status" value="1"/>
</dbReference>
<feature type="region of interest" description="Disordered" evidence="2">
    <location>
        <begin position="283"/>
        <end position="386"/>
    </location>
</feature>
<dbReference type="InterPro" id="IPR009187">
    <property type="entry name" value="Prok_Ku"/>
</dbReference>
<feature type="compositionally biased region" description="Basic and acidic residues" evidence="2">
    <location>
        <begin position="294"/>
        <end position="303"/>
    </location>
</feature>
<dbReference type="InterPro" id="IPR016194">
    <property type="entry name" value="SPOC-like_C_dom_sf"/>
</dbReference>
<keyword evidence="1" id="KW-0238">DNA-binding</keyword>
<dbReference type="RefSeq" id="WP_229809207.1">
    <property type="nucleotide sequence ID" value="NZ_BMZI01000010.1"/>
</dbReference>
<protein>
    <submittedName>
        <fullName evidence="4">Non-homologous end joining protein Ku</fullName>
    </submittedName>
</protein>
<name>A0ABQ3EDA9_9GAMM</name>